<organism evidence="1 2">
    <name type="scientific">Luteibaculum oceani</name>
    <dbReference type="NCBI Taxonomy" id="1294296"/>
    <lineage>
        <taxon>Bacteria</taxon>
        <taxon>Pseudomonadati</taxon>
        <taxon>Bacteroidota</taxon>
        <taxon>Flavobacteriia</taxon>
        <taxon>Flavobacteriales</taxon>
        <taxon>Luteibaculaceae</taxon>
        <taxon>Luteibaculum</taxon>
    </lineage>
</organism>
<dbReference type="RefSeq" id="WP_147013104.1">
    <property type="nucleotide sequence ID" value="NZ_VORB01000002.1"/>
</dbReference>
<sequence length="132" mass="15265">MKAFIQNNPFFQSKNLFEVNYHVKREIPVLRLSEAQLPLIFRQLRVGSEVILKQFVAEGEIFVTVYYQGFKLGWLPKDVSSTLLNELKNGRVYRAVVSRVTKKRFLPPSQIFVNILSPMEHEGGQTCISFES</sequence>
<reference evidence="1 2" key="1">
    <citation type="submission" date="2019-08" db="EMBL/GenBank/DDBJ databases">
        <title>Genome of Luteibaculum oceani JCM 18817.</title>
        <authorList>
            <person name="Bowman J.P."/>
        </authorList>
    </citation>
    <scope>NUCLEOTIDE SEQUENCE [LARGE SCALE GENOMIC DNA]</scope>
    <source>
        <strain evidence="1 2">JCM 18817</strain>
    </source>
</reference>
<dbReference type="Proteomes" id="UP000321168">
    <property type="component" value="Unassembled WGS sequence"/>
</dbReference>
<dbReference type="AlphaFoldDB" id="A0A5C6V9X7"/>
<gene>
    <name evidence="1" type="ORF">FRX97_02640</name>
</gene>
<evidence type="ECO:0008006" key="3">
    <source>
        <dbReference type="Google" id="ProtNLM"/>
    </source>
</evidence>
<comment type="caution">
    <text evidence="1">The sequence shown here is derived from an EMBL/GenBank/DDBJ whole genome shotgun (WGS) entry which is preliminary data.</text>
</comment>
<dbReference type="EMBL" id="VORB01000002">
    <property type="protein sequence ID" value="TXC82007.1"/>
    <property type="molecule type" value="Genomic_DNA"/>
</dbReference>
<name>A0A5C6V9X7_9FLAO</name>
<evidence type="ECO:0000313" key="1">
    <source>
        <dbReference type="EMBL" id="TXC82007.1"/>
    </source>
</evidence>
<protein>
    <recommendedName>
        <fullName evidence="3">HIRAN domain-containing protein</fullName>
    </recommendedName>
</protein>
<proteinExistence type="predicted"/>
<evidence type="ECO:0000313" key="2">
    <source>
        <dbReference type="Proteomes" id="UP000321168"/>
    </source>
</evidence>
<accession>A0A5C6V9X7</accession>
<keyword evidence="2" id="KW-1185">Reference proteome</keyword>